<dbReference type="InterPro" id="IPR002316">
    <property type="entry name" value="Pro-tRNA-ligase_IIa"/>
</dbReference>
<dbReference type="SUPFAM" id="SSF55681">
    <property type="entry name" value="Class II aaRS and biotin synthetases"/>
    <property type="match status" value="1"/>
</dbReference>
<dbReference type="GO" id="GO:0006433">
    <property type="term" value="P:prolyl-tRNA aminoacylation"/>
    <property type="evidence" value="ECO:0007669"/>
    <property type="project" value="InterPro"/>
</dbReference>
<dbReference type="PRINTS" id="PR01046">
    <property type="entry name" value="TRNASYNTHPRO"/>
</dbReference>
<dbReference type="GO" id="GO:0005524">
    <property type="term" value="F:ATP binding"/>
    <property type="evidence" value="ECO:0007669"/>
    <property type="project" value="UniProtKB-KW"/>
</dbReference>
<dbReference type="EC" id="6.1.1.15" evidence="1"/>
<keyword evidence="3" id="KW-0436">Ligase</keyword>
<feature type="domain" description="Aminoacyl-transfer RNA synthetases class-II family profile" evidence="10">
    <location>
        <begin position="38"/>
        <end position="316"/>
    </location>
</feature>
<keyword evidence="4" id="KW-0547">Nucleotide-binding</keyword>
<reference evidence="11 12" key="1">
    <citation type="journal article" date="2016" name="Nat. Commun.">
        <title>Thousands of microbial genomes shed light on interconnected biogeochemical processes in an aquifer system.</title>
        <authorList>
            <person name="Anantharaman K."/>
            <person name="Brown C.T."/>
            <person name="Hug L.A."/>
            <person name="Sharon I."/>
            <person name="Castelle C.J."/>
            <person name="Probst A.J."/>
            <person name="Thomas B.C."/>
            <person name="Singh A."/>
            <person name="Wilkins M.J."/>
            <person name="Karaoz U."/>
            <person name="Brodie E.L."/>
            <person name="Williams K.H."/>
            <person name="Hubbard S.S."/>
            <person name="Banfield J.F."/>
        </authorList>
    </citation>
    <scope>NUCLEOTIDE SEQUENCE [LARGE SCALE GENOMIC DNA]</scope>
</reference>
<dbReference type="SUPFAM" id="SSF52954">
    <property type="entry name" value="Class II aaRS ABD-related"/>
    <property type="match status" value="1"/>
</dbReference>
<comment type="caution">
    <text evidence="11">The sequence shown here is derived from an EMBL/GenBank/DDBJ whole genome shotgun (WGS) entry which is preliminary data.</text>
</comment>
<dbReference type="InterPro" id="IPR050062">
    <property type="entry name" value="Pro-tRNA_synthetase"/>
</dbReference>
<dbReference type="InterPro" id="IPR045864">
    <property type="entry name" value="aa-tRNA-synth_II/BPL/LPL"/>
</dbReference>
<evidence type="ECO:0000256" key="3">
    <source>
        <dbReference type="ARBA" id="ARBA00022598"/>
    </source>
</evidence>
<evidence type="ECO:0000313" key="12">
    <source>
        <dbReference type="Proteomes" id="UP000178892"/>
    </source>
</evidence>
<evidence type="ECO:0000313" key="11">
    <source>
        <dbReference type="EMBL" id="OGE81417.1"/>
    </source>
</evidence>
<evidence type="ECO:0000256" key="2">
    <source>
        <dbReference type="ARBA" id="ARBA00019110"/>
    </source>
</evidence>
<evidence type="ECO:0000256" key="8">
    <source>
        <dbReference type="ARBA" id="ARBA00029731"/>
    </source>
</evidence>
<comment type="catalytic activity">
    <reaction evidence="9">
        <text>tRNA(Pro) + L-proline + ATP = L-prolyl-tRNA(Pro) + AMP + diphosphate</text>
        <dbReference type="Rhea" id="RHEA:14305"/>
        <dbReference type="Rhea" id="RHEA-COMP:9700"/>
        <dbReference type="Rhea" id="RHEA-COMP:9702"/>
        <dbReference type="ChEBI" id="CHEBI:30616"/>
        <dbReference type="ChEBI" id="CHEBI:33019"/>
        <dbReference type="ChEBI" id="CHEBI:60039"/>
        <dbReference type="ChEBI" id="CHEBI:78442"/>
        <dbReference type="ChEBI" id="CHEBI:78532"/>
        <dbReference type="ChEBI" id="CHEBI:456215"/>
        <dbReference type="EC" id="6.1.1.15"/>
    </reaction>
</comment>
<dbReference type="Pfam" id="PF03129">
    <property type="entry name" value="HGTP_anticodon"/>
    <property type="match status" value="1"/>
</dbReference>
<gene>
    <name evidence="11" type="ORF">A2720_02660</name>
</gene>
<dbReference type="InterPro" id="IPR006195">
    <property type="entry name" value="aa-tRNA-synth_II"/>
</dbReference>
<dbReference type="InterPro" id="IPR004154">
    <property type="entry name" value="Anticodon-bd"/>
</dbReference>
<evidence type="ECO:0000256" key="5">
    <source>
        <dbReference type="ARBA" id="ARBA00022840"/>
    </source>
</evidence>
<dbReference type="CDD" id="cd00861">
    <property type="entry name" value="ProRS_anticodon_short"/>
    <property type="match status" value="1"/>
</dbReference>
<dbReference type="Gene3D" id="3.30.930.10">
    <property type="entry name" value="Bira Bifunctional Protein, Domain 2"/>
    <property type="match status" value="1"/>
</dbReference>
<keyword evidence="6" id="KW-0648">Protein biosynthesis</keyword>
<dbReference type="InterPro" id="IPR044140">
    <property type="entry name" value="ProRS_anticodon_short"/>
</dbReference>
<evidence type="ECO:0000256" key="9">
    <source>
        <dbReference type="ARBA" id="ARBA00047671"/>
    </source>
</evidence>
<dbReference type="GO" id="GO:0005829">
    <property type="term" value="C:cytosol"/>
    <property type="evidence" value="ECO:0007669"/>
    <property type="project" value="TreeGrafter"/>
</dbReference>
<name>A0A1F5NUS3_9BACT</name>
<organism evidence="11 12">
    <name type="scientific">Candidatus Doudnabacteria bacterium RIFCSPHIGHO2_01_FULL_46_24</name>
    <dbReference type="NCBI Taxonomy" id="1817825"/>
    <lineage>
        <taxon>Bacteria</taxon>
        <taxon>Candidatus Doudnaibacteriota</taxon>
    </lineage>
</organism>
<dbReference type="PANTHER" id="PTHR42753">
    <property type="entry name" value="MITOCHONDRIAL RIBOSOME PROTEIN L39/PROLYL-TRNA LIGASE FAMILY MEMBER"/>
    <property type="match status" value="1"/>
</dbReference>
<dbReference type="PANTHER" id="PTHR42753:SF2">
    <property type="entry name" value="PROLINE--TRNA LIGASE"/>
    <property type="match status" value="1"/>
</dbReference>
<evidence type="ECO:0000256" key="7">
    <source>
        <dbReference type="ARBA" id="ARBA00023146"/>
    </source>
</evidence>
<dbReference type="Pfam" id="PF00587">
    <property type="entry name" value="tRNA-synt_2b"/>
    <property type="match status" value="1"/>
</dbReference>
<dbReference type="GO" id="GO:0004827">
    <property type="term" value="F:proline-tRNA ligase activity"/>
    <property type="evidence" value="ECO:0007669"/>
    <property type="project" value="UniProtKB-EC"/>
</dbReference>
<dbReference type="InterPro" id="IPR036621">
    <property type="entry name" value="Anticodon-bd_dom_sf"/>
</dbReference>
<keyword evidence="7" id="KW-0030">Aminoacyl-tRNA synthetase</keyword>
<dbReference type="EMBL" id="MFEL01000008">
    <property type="protein sequence ID" value="OGE81417.1"/>
    <property type="molecule type" value="Genomic_DNA"/>
</dbReference>
<dbReference type="PROSITE" id="PS50862">
    <property type="entry name" value="AA_TRNA_LIGASE_II"/>
    <property type="match status" value="1"/>
</dbReference>
<dbReference type="InterPro" id="IPR002314">
    <property type="entry name" value="aa-tRNA-synt_IIb"/>
</dbReference>
<accession>A0A1F5NUS3</accession>
<evidence type="ECO:0000256" key="6">
    <source>
        <dbReference type="ARBA" id="ARBA00022917"/>
    </source>
</evidence>
<dbReference type="AlphaFoldDB" id="A0A1F5NUS3"/>
<proteinExistence type="predicted"/>
<keyword evidence="5" id="KW-0067">ATP-binding</keyword>
<dbReference type="Gene3D" id="3.40.50.800">
    <property type="entry name" value="Anticodon-binding domain"/>
    <property type="match status" value="1"/>
</dbReference>
<evidence type="ECO:0000259" key="10">
    <source>
        <dbReference type="PROSITE" id="PS50862"/>
    </source>
</evidence>
<evidence type="ECO:0000256" key="4">
    <source>
        <dbReference type="ARBA" id="ARBA00022741"/>
    </source>
</evidence>
<protein>
    <recommendedName>
        <fullName evidence="2">Proline--tRNA ligase</fullName>
        <ecNumber evidence="1">6.1.1.15</ecNumber>
    </recommendedName>
    <alternativeName>
        <fullName evidence="8">Prolyl-tRNA synthetase</fullName>
    </alternativeName>
</protein>
<dbReference type="STRING" id="1817825.A2720_02660"/>
<dbReference type="Proteomes" id="UP000178892">
    <property type="component" value="Unassembled WGS sequence"/>
</dbReference>
<sequence>MLQSQLFTKTLRQAPSGEETVNAQLLTRAGFVKKLMAGVYSYLPLGLRVLKNIEQIVREEMDRIGGQEILMPALHPAEIWKKTGAWEKVDVLFKLKSRTGKDYALGQSEEEVVTPLVMQYIETHKDLPKAVYQIGWKYRDELRSKSGLLRGREFYMKDMYSFHENQADFDNFYDVVKQAYLKIFKRIGLVAKATEASGGGFSEKISYEFMVLTDAGEDNILYCDACEFCVNVDIAKQKANDNCPKCRNGKLNAATASEVGNVFDLAQKYGKDFELGFKGRGDEKQYPVMGCYGLGVSRLMGVIVEKFHDERGIIWPQAVSPFDVHLVSITKDSKKAENIYNALQGAGVSVLFDQRDTTPGVKFADADLIGIVHRVVVSDKTLEKESVELKKRNSDKIEIIEIKELPERLTRHADFRRNLQ</sequence>
<evidence type="ECO:0000256" key="1">
    <source>
        <dbReference type="ARBA" id="ARBA00012831"/>
    </source>
</evidence>